<dbReference type="Proteomes" id="UP000823935">
    <property type="component" value="Unassembled WGS sequence"/>
</dbReference>
<dbReference type="AlphaFoldDB" id="A0A9D1EQM3"/>
<evidence type="ECO:0000259" key="1">
    <source>
        <dbReference type="Pfam" id="PF02557"/>
    </source>
</evidence>
<dbReference type="Pfam" id="PF02557">
    <property type="entry name" value="VanY"/>
    <property type="match status" value="1"/>
</dbReference>
<dbReference type="EMBL" id="DVIQ01000018">
    <property type="protein sequence ID" value="HIS30460.1"/>
    <property type="molecule type" value="Genomic_DNA"/>
</dbReference>
<evidence type="ECO:0000313" key="3">
    <source>
        <dbReference type="Proteomes" id="UP000823935"/>
    </source>
</evidence>
<dbReference type="SUPFAM" id="SSF55166">
    <property type="entry name" value="Hedgehog/DD-peptidase"/>
    <property type="match status" value="1"/>
</dbReference>
<name>A0A9D1EQM3_9FIRM</name>
<dbReference type="GO" id="GO:0004180">
    <property type="term" value="F:carboxypeptidase activity"/>
    <property type="evidence" value="ECO:0007669"/>
    <property type="project" value="UniProtKB-KW"/>
</dbReference>
<comment type="caution">
    <text evidence="2">The sequence shown here is derived from an EMBL/GenBank/DDBJ whole genome shotgun (WGS) entry which is preliminary data.</text>
</comment>
<dbReference type="PANTHER" id="PTHR34385:SF1">
    <property type="entry name" value="PEPTIDOGLYCAN L-ALANYL-D-GLUTAMATE ENDOPEPTIDASE CWLK"/>
    <property type="match status" value="1"/>
</dbReference>
<sequence length="188" mass="21215">MNTFYLQLVNADNPVRMVPESDALLPAHPSCPDILLERRAALALGALLTRLRAFRSIVLVSGMRTMAEQQAIWDSSMKEHGEDYTRKFVALPGCSEHQTGLAVDLAENRPDIDFICPKFPDTGIFREFRLLAPDYGFIQRYPAGKETVTGIAWEPWHFRYVGAPHARIITEQGLVLEEYLRLVEKAAS</sequence>
<organism evidence="2 3">
    <name type="scientific">Candidatus Limivivens intestinipullorum</name>
    <dbReference type="NCBI Taxonomy" id="2840858"/>
    <lineage>
        <taxon>Bacteria</taxon>
        <taxon>Bacillati</taxon>
        <taxon>Bacillota</taxon>
        <taxon>Clostridia</taxon>
        <taxon>Lachnospirales</taxon>
        <taxon>Lachnospiraceae</taxon>
        <taxon>Lachnospiraceae incertae sedis</taxon>
        <taxon>Candidatus Limivivens</taxon>
    </lineage>
</organism>
<protein>
    <submittedName>
        <fullName evidence="2">D-alanyl-D-alanine carboxypeptidase family protein</fullName>
    </submittedName>
</protein>
<feature type="domain" description="D-alanyl-D-alanine carboxypeptidase-like core" evidence="1">
    <location>
        <begin position="36"/>
        <end position="162"/>
    </location>
</feature>
<dbReference type="PANTHER" id="PTHR34385">
    <property type="entry name" value="D-ALANYL-D-ALANINE CARBOXYPEPTIDASE"/>
    <property type="match status" value="1"/>
</dbReference>
<keyword evidence="2" id="KW-0121">Carboxypeptidase</keyword>
<reference evidence="2" key="1">
    <citation type="submission" date="2020-10" db="EMBL/GenBank/DDBJ databases">
        <authorList>
            <person name="Gilroy R."/>
        </authorList>
    </citation>
    <scope>NUCLEOTIDE SEQUENCE</scope>
    <source>
        <strain evidence="2">CHK190-19873</strain>
    </source>
</reference>
<proteinExistence type="predicted"/>
<reference evidence="2" key="2">
    <citation type="journal article" date="2021" name="PeerJ">
        <title>Extensive microbial diversity within the chicken gut microbiome revealed by metagenomics and culture.</title>
        <authorList>
            <person name="Gilroy R."/>
            <person name="Ravi A."/>
            <person name="Getino M."/>
            <person name="Pursley I."/>
            <person name="Horton D.L."/>
            <person name="Alikhan N.F."/>
            <person name="Baker D."/>
            <person name="Gharbi K."/>
            <person name="Hall N."/>
            <person name="Watson M."/>
            <person name="Adriaenssens E.M."/>
            <person name="Foster-Nyarko E."/>
            <person name="Jarju S."/>
            <person name="Secka A."/>
            <person name="Antonio M."/>
            <person name="Oren A."/>
            <person name="Chaudhuri R.R."/>
            <person name="La Ragione R."/>
            <person name="Hildebrand F."/>
            <person name="Pallen M.J."/>
        </authorList>
    </citation>
    <scope>NUCLEOTIDE SEQUENCE</scope>
    <source>
        <strain evidence="2">CHK190-19873</strain>
    </source>
</reference>
<gene>
    <name evidence="2" type="ORF">IAB44_02775</name>
</gene>
<dbReference type="InterPro" id="IPR003709">
    <property type="entry name" value="VanY-like_core_dom"/>
</dbReference>
<dbReference type="GO" id="GO:0006508">
    <property type="term" value="P:proteolysis"/>
    <property type="evidence" value="ECO:0007669"/>
    <property type="project" value="InterPro"/>
</dbReference>
<keyword evidence="2" id="KW-0378">Hydrolase</keyword>
<dbReference type="InterPro" id="IPR009045">
    <property type="entry name" value="Zn_M74/Hedgehog-like"/>
</dbReference>
<dbReference type="Gene3D" id="3.30.1380.10">
    <property type="match status" value="1"/>
</dbReference>
<dbReference type="InterPro" id="IPR052179">
    <property type="entry name" value="DD-CPase-like"/>
</dbReference>
<keyword evidence="2" id="KW-0645">Protease</keyword>
<accession>A0A9D1EQM3</accession>
<evidence type="ECO:0000313" key="2">
    <source>
        <dbReference type="EMBL" id="HIS30460.1"/>
    </source>
</evidence>